<evidence type="ECO:0000313" key="1">
    <source>
        <dbReference type="EMBL" id="MCY1584260.1"/>
    </source>
</evidence>
<reference evidence="1" key="4">
    <citation type="submission" date="2022-08" db="EMBL/GenBank/DDBJ databases">
        <authorList>
            <person name="Magnan C."/>
        </authorList>
    </citation>
    <scope>NUCLEOTIDE SEQUENCE</scope>
    <source>
        <strain evidence="1">NSP012P</strain>
    </source>
</reference>
<reference evidence="1" key="2">
    <citation type="journal article" date="2022" name="Int. J. Mol. Sci.">
        <title>Phenotypic and Genotypic Virulence Characterisation of Staphylococcus pettenkoferi Strains Isolated from Human Bloodstream and Diabetic Foot Infections.</title>
        <authorList>
            <person name="Magnan C."/>
            <person name="Ahmad-Mansour N."/>
            <person name="Pouget C."/>
            <person name="Morsli M."/>
            <person name="Huc-Brandt S."/>
            <person name="Pantel A."/>
            <person name="Dunyach-Remy C."/>
            <person name="Sotto A."/>
            <person name="Molle V."/>
            <person name="Lavigne J.-P."/>
        </authorList>
    </citation>
    <scope>NUCLEOTIDE SEQUENCE</scope>
    <source>
        <strain evidence="1">NSP012P</strain>
    </source>
</reference>
<sequence length="175" mass="20504">MFLDKTETFVLNLDGLHKRSVRKRLTKLCRQIQFCDPFQFNIMKDNQQYALEINIPKRQLPYVVSFLSFHNYAIYQIVTASEGVELLDSNHIMHSSKRFELNVDGMHDAFVKDKIIDIMTMLDNTEHITYTFTKHRIDVCCTPEVFSKLIYQLATHHVDVLSATYCPRVAVKRIS</sequence>
<dbReference type="Proteomes" id="UP000235748">
    <property type="component" value="Unassembled WGS sequence"/>
</dbReference>
<reference evidence="2" key="3">
    <citation type="journal article" date="2022" name="Int. J. Mol. Sci.">
        <title>Phenotypic and genotypic virulence characterisation of Staphylococcus pettenkoferi strains isolated from human bloodstream and diabetic foot infections.</title>
        <authorList>
            <person name="Magnan C."/>
        </authorList>
    </citation>
    <scope>NUCLEOTIDE SEQUENCE</scope>
    <source>
        <strain evidence="2">NSP020P</strain>
    </source>
</reference>
<protein>
    <submittedName>
        <fullName evidence="3">Uncharacterized protein</fullName>
    </submittedName>
</protein>
<dbReference type="AlphaFoldDB" id="A0A1Z3U0H5"/>
<evidence type="ECO:0000313" key="3">
    <source>
        <dbReference type="EMBL" id="PMC17997.1"/>
    </source>
</evidence>
<evidence type="ECO:0000313" key="5">
    <source>
        <dbReference type="Proteomes" id="UP001072952"/>
    </source>
</evidence>
<gene>
    <name evidence="3" type="ORF">CJ235_09205</name>
    <name evidence="2" type="ORF">NW112_00840</name>
    <name evidence="1" type="ORF">NW133_12235</name>
</gene>
<dbReference type="EMBL" id="JANSLD010000048">
    <property type="protein sequence ID" value="MCY1584260.1"/>
    <property type="molecule type" value="Genomic_DNA"/>
</dbReference>
<evidence type="ECO:0000313" key="2">
    <source>
        <dbReference type="EMBL" id="MCY1593782.1"/>
    </source>
</evidence>
<dbReference type="RefSeq" id="WP_002471290.1">
    <property type="nucleotide sequence ID" value="NZ_CP022096.2"/>
</dbReference>
<dbReference type="KEGG" id="spet:CEP67_05525"/>
<name>A0A1Z3U0H5_9STAP</name>
<keyword evidence="5" id="KW-1185">Reference proteome</keyword>
<dbReference type="Proteomes" id="UP001072952">
    <property type="component" value="Unassembled WGS sequence"/>
</dbReference>
<organism evidence="3 4">
    <name type="scientific">Staphylococcus pettenkoferi</name>
    <dbReference type="NCBI Taxonomy" id="170573"/>
    <lineage>
        <taxon>Bacteria</taxon>
        <taxon>Bacillati</taxon>
        <taxon>Bacillota</taxon>
        <taxon>Bacilli</taxon>
        <taxon>Bacillales</taxon>
        <taxon>Staphylococcaceae</taxon>
        <taxon>Staphylococcus</taxon>
    </lineage>
</organism>
<evidence type="ECO:0000313" key="4">
    <source>
        <dbReference type="Proteomes" id="UP000235748"/>
    </source>
</evidence>
<dbReference type="EMBL" id="PNGG01000005">
    <property type="protein sequence ID" value="PMC17997.1"/>
    <property type="molecule type" value="Genomic_DNA"/>
</dbReference>
<dbReference type="GeneID" id="42043285"/>
<accession>A0A1Z3U0H5</accession>
<comment type="caution">
    <text evidence="3">The sequence shown here is derived from an EMBL/GenBank/DDBJ whole genome shotgun (WGS) entry which is preliminary data.</text>
</comment>
<dbReference type="EMBL" id="JANSKX010000002">
    <property type="protein sequence ID" value="MCY1593782.1"/>
    <property type="molecule type" value="Genomic_DNA"/>
</dbReference>
<proteinExistence type="predicted"/>
<dbReference type="Proteomes" id="UP001081438">
    <property type="component" value="Unassembled WGS sequence"/>
</dbReference>
<reference evidence="3 4" key="1">
    <citation type="submission" date="2017-09" db="EMBL/GenBank/DDBJ databases">
        <title>Bacterial strain isolated from the female urinary microbiota.</title>
        <authorList>
            <person name="Thomas-White K."/>
            <person name="Kumar N."/>
            <person name="Forster S."/>
            <person name="Putonti C."/>
            <person name="Lawley T."/>
            <person name="Wolfe A.J."/>
        </authorList>
    </citation>
    <scope>NUCLEOTIDE SEQUENCE [LARGE SCALE GENOMIC DNA]</scope>
    <source>
        <strain evidence="3 4">UMB0834</strain>
    </source>
</reference>